<feature type="region of interest" description="Disordered" evidence="1">
    <location>
        <begin position="1"/>
        <end position="32"/>
    </location>
</feature>
<gene>
    <name evidence="3" type="ORF">SAMN05444338_109165</name>
</gene>
<accession>A0A1H3B5Y8</accession>
<proteinExistence type="predicted"/>
<dbReference type="Pfam" id="PF10097">
    <property type="entry name" value="DUF2335"/>
    <property type="match status" value="1"/>
</dbReference>
<dbReference type="RefSeq" id="WP_091432986.1">
    <property type="nucleotide sequence ID" value="NZ_FNMV01000009.1"/>
</dbReference>
<dbReference type="InterPro" id="IPR019284">
    <property type="entry name" value="RP532"/>
</dbReference>
<evidence type="ECO:0000313" key="3">
    <source>
        <dbReference type="EMBL" id="SDX37347.1"/>
    </source>
</evidence>
<keyword evidence="2" id="KW-0472">Membrane</keyword>
<reference evidence="4" key="1">
    <citation type="submission" date="2016-10" db="EMBL/GenBank/DDBJ databases">
        <authorList>
            <person name="Varghese N."/>
            <person name="Submissions S."/>
        </authorList>
    </citation>
    <scope>NUCLEOTIDE SEQUENCE [LARGE SCALE GENOMIC DNA]</scope>
    <source>
        <strain evidence="4">DSM 15718</strain>
    </source>
</reference>
<sequence>MSKDINKKPKKTPVVKSVNGKEQERGHEENSVTSEIIEIEEELEHLNPDVFKGINNQKKGEILQTIRKISMMSVTQNHHSGPLPSSETMVQYNSVIPNGADRIMIMAEKQQEHRMIIEKTAIKSQLSQSNKGQIFGFVLCILIIIASTYLGSTGHETIGSILGSTTIIAMASIFVLGKLNKPKKTKEEDLEKE</sequence>
<protein>
    <submittedName>
        <fullName evidence="3">Uncharacterized membrane protein</fullName>
    </submittedName>
</protein>
<dbReference type="EMBL" id="FNMV01000009">
    <property type="protein sequence ID" value="SDX37347.1"/>
    <property type="molecule type" value="Genomic_DNA"/>
</dbReference>
<dbReference type="AlphaFoldDB" id="A0A1H3B5Y8"/>
<dbReference type="STRING" id="229203.SAMN05444338_109165"/>
<organism evidence="3 4">
    <name type="scientific">Flavobacterium degerlachei</name>
    <dbReference type="NCBI Taxonomy" id="229203"/>
    <lineage>
        <taxon>Bacteria</taxon>
        <taxon>Pseudomonadati</taxon>
        <taxon>Bacteroidota</taxon>
        <taxon>Flavobacteriia</taxon>
        <taxon>Flavobacteriales</taxon>
        <taxon>Flavobacteriaceae</taxon>
        <taxon>Flavobacterium</taxon>
    </lineage>
</organism>
<feature type="transmembrane region" description="Helical" evidence="2">
    <location>
        <begin position="158"/>
        <end position="177"/>
    </location>
</feature>
<dbReference type="Proteomes" id="UP000198569">
    <property type="component" value="Unassembled WGS sequence"/>
</dbReference>
<evidence type="ECO:0000256" key="2">
    <source>
        <dbReference type="SAM" id="Phobius"/>
    </source>
</evidence>
<keyword evidence="2" id="KW-1133">Transmembrane helix</keyword>
<evidence type="ECO:0000313" key="4">
    <source>
        <dbReference type="Proteomes" id="UP000198569"/>
    </source>
</evidence>
<dbReference type="OrthoDB" id="1371234at2"/>
<evidence type="ECO:0000256" key="1">
    <source>
        <dbReference type="SAM" id="MobiDB-lite"/>
    </source>
</evidence>
<feature type="transmembrane region" description="Helical" evidence="2">
    <location>
        <begin position="134"/>
        <end position="152"/>
    </location>
</feature>
<name>A0A1H3B5Y8_9FLAO</name>
<keyword evidence="2" id="KW-0812">Transmembrane</keyword>
<keyword evidence="4" id="KW-1185">Reference proteome</keyword>
<feature type="compositionally biased region" description="Basic and acidic residues" evidence="1">
    <location>
        <begin position="19"/>
        <end position="30"/>
    </location>
</feature>